<dbReference type="InterPro" id="IPR016181">
    <property type="entry name" value="Acyl_CoA_acyltransferase"/>
</dbReference>
<evidence type="ECO:0000313" key="3">
    <source>
        <dbReference type="Proteomes" id="UP000219688"/>
    </source>
</evidence>
<reference evidence="3" key="1">
    <citation type="submission" date="2017-08" db="EMBL/GenBank/DDBJ databases">
        <authorList>
            <person name="Varghese N."/>
            <person name="Submissions S."/>
        </authorList>
    </citation>
    <scope>NUCLEOTIDE SEQUENCE [LARGE SCALE GENOMIC DNA]</scope>
    <source>
        <strain evidence="3">USBA17B2</strain>
    </source>
</reference>
<organism evidence="2 3">
    <name type="scientific">Ornithinimicrobium cerasi</name>
    <dbReference type="NCBI Taxonomy" id="2248773"/>
    <lineage>
        <taxon>Bacteria</taxon>
        <taxon>Bacillati</taxon>
        <taxon>Actinomycetota</taxon>
        <taxon>Actinomycetes</taxon>
        <taxon>Micrococcales</taxon>
        <taxon>Ornithinimicrobiaceae</taxon>
        <taxon>Ornithinimicrobium</taxon>
    </lineage>
</organism>
<keyword evidence="3" id="KW-1185">Reference proteome</keyword>
<protein>
    <submittedName>
        <fullName evidence="2">Protein N-acetyltransferase, RimJ/RimL family</fullName>
    </submittedName>
</protein>
<sequence>MTDDGIALVRLTEVPIEAVCELLNDGRSRRHLPLATGQFSLEQVADWVREKNAQWDDAGYGPWAITVGGRLVGWGGFQREESGADFALVLDHADWGLGRRLFPLMLERGFTEFGFDTVTIALPFTRDATRVVTRLGFEPDGEVTYGNTSFRQYRLSRADWQAEAEWPPS</sequence>
<feature type="domain" description="N-acetyltransferase" evidence="1">
    <location>
        <begin position="6"/>
        <end position="167"/>
    </location>
</feature>
<dbReference type="AlphaFoldDB" id="A0A285VP81"/>
<gene>
    <name evidence="2" type="ORF">SAMN05421879_105247</name>
</gene>
<dbReference type="InterPro" id="IPR000182">
    <property type="entry name" value="GNAT_dom"/>
</dbReference>
<name>A0A285VP81_9MICO</name>
<accession>A0A285VP81</accession>
<keyword evidence="2" id="KW-0808">Transferase</keyword>
<evidence type="ECO:0000259" key="1">
    <source>
        <dbReference type="PROSITE" id="PS51186"/>
    </source>
</evidence>
<evidence type="ECO:0000313" key="2">
    <source>
        <dbReference type="EMBL" id="SOC55763.1"/>
    </source>
</evidence>
<dbReference type="GO" id="GO:0016747">
    <property type="term" value="F:acyltransferase activity, transferring groups other than amino-acyl groups"/>
    <property type="evidence" value="ECO:0007669"/>
    <property type="project" value="InterPro"/>
</dbReference>
<dbReference type="Gene3D" id="3.40.630.30">
    <property type="match status" value="1"/>
</dbReference>
<dbReference type="RefSeq" id="WP_097188131.1">
    <property type="nucleotide sequence ID" value="NZ_OBQK01000005.1"/>
</dbReference>
<dbReference type="SUPFAM" id="SSF55729">
    <property type="entry name" value="Acyl-CoA N-acyltransferases (Nat)"/>
    <property type="match status" value="1"/>
</dbReference>
<dbReference type="Proteomes" id="UP000219688">
    <property type="component" value="Unassembled WGS sequence"/>
</dbReference>
<dbReference type="EMBL" id="OBQK01000005">
    <property type="protein sequence ID" value="SOC55763.1"/>
    <property type="molecule type" value="Genomic_DNA"/>
</dbReference>
<dbReference type="PROSITE" id="PS51186">
    <property type="entry name" value="GNAT"/>
    <property type="match status" value="1"/>
</dbReference>
<proteinExistence type="predicted"/>